<dbReference type="PANTHER" id="PTHR10091:SF0">
    <property type="entry name" value="GALACTOSE MUTAROTASE"/>
    <property type="match status" value="1"/>
</dbReference>
<dbReference type="GO" id="GO:0004034">
    <property type="term" value="F:aldose 1-epimerase activity"/>
    <property type="evidence" value="ECO:0007669"/>
    <property type="project" value="UniProtKB-EC"/>
</dbReference>
<dbReference type="InterPro" id="IPR015443">
    <property type="entry name" value="Aldose_1-epimerase"/>
</dbReference>
<dbReference type="RefSeq" id="WP_212697176.1">
    <property type="nucleotide sequence ID" value="NZ_CP058649.1"/>
</dbReference>
<dbReference type="GO" id="GO:0006006">
    <property type="term" value="P:glucose metabolic process"/>
    <property type="evidence" value="ECO:0007669"/>
    <property type="project" value="TreeGrafter"/>
</dbReference>
<dbReference type="InterPro" id="IPR018052">
    <property type="entry name" value="Ald1_epimerase_CS"/>
</dbReference>
<keyword evidence="13" id="KW-1185">Reference proteome</keyword>
<dbReference type="SUPFAM" id="SSF74650">
    <property type="entry name" value="Galactose mutarotase-like"/>
    <property type="match status" value="1"/>
</dbReference>
<protein>
    <recommendedName>
        <fullName evidence="5 8">Aldose 1-epimerase</fullName>
        <ecNumber evidence="4 8">5.1.3.3</ecNumber>
    </recommendedName>
</protein>
<evidence type="ECO:0000313" key="12">
    <source>
        <dbReference type="EMBL" id="QUI21705.1"/>
    </source>
</evidence>
<evidence type="ECO:0000256" key="8">
    <source>
        <dbReference type="PIRNR" id="PIRNR005096"/>
    </source>
</evidence>
<dbReference type="PIRSF" id="PIRSF005096">
    <property type="entry name" value="GALM"/>
    <property type="match status" value="1"/>
</dbReference>
<proteinExistence type="inferred from homology"/>
<dbReference type="InterPro" id="IPR047215">
    <property type="entry name" value="Galactose_mutarotase-like"/>
</dbReference>
<dbReference type="InterPro" id="IPR011013">
    <property type="entry name" value="Gal_mutarotase_sf_dom"/>
</dbReference>
<evidence type="ECO:0000313" key="13">
    <source>
        <dbReference type="Proteomes" id="UP000683246"/>
    </source>
</evidence>
<comment type="pathway">
    <text evidence="2 8">Carbohydrate metabolism; hexose metabolism.</text>
</comment>
<comment type="similarity">
    <text evidence="3 8">Belongs to the aldose epimerase family.</text>
</comment>
<dbReference type="AlphaFoldDB" id="A0A8J8MHG4"/>
<feature type="binding site" evidence="11">
    <location>
        <begin position="180"/>
        <end position="182"/>
    </location>
    <ligand>
        <name>beta-D-galactose</name>
        <dbReference type="ChEBI" id="CHEBI:27667"/>
    </ligand>
</feature>
<dbReference type="PANTHER" id="PTHR10091">
    <property type="entry name" value="ALDOSE-1-EPIMERASE"/>
    <property type="match status" value="1"/>
</dbReference>
<dbReference type="InterPro" id="IPR014718">
    <property type="entry name" value="GH-type_carb-bd"/>
</dbReference>
<sequence>MEIKSTGFGVTKAGEEVTKYTLYNDHGASVSILNYGGIITDIMVPDKNGHVESVVLGMDSIEAYEEKSPYFGCIVGRIAGRISGASFDMDGTTYALAANNNGHALHGGLQGFDKVIWQCTEIMDGDAVSLSLNYLSKDGEEGFPGNLDVQVTYRFTNDNALEIFYKGTTDKKTIVNMTNHSYFNLAGNGKRDILGQVLMLDADKYGLVDSDIIPAGIADVAGTAFDFRTPKKVGQDLTNDEEQLTYAGGGYDHPFMLKDHDGVKASLYDAESGRYMDMFTDQKSVVVYACNQMEEGIPLSHGAITKPHLAVCLETQYYPDAINQSCFESQFLEPGETYEAYTMYRFSIK</sequence>
<evidence type="ECO:0000256" key="3">
    <source>
        <dbReference type="ARBA" id="ARBA00006206"/>
    </source>
</evidence>
<keyword evidence="7 8" id="KW-0119">Carbohydrate metabolism</keyword>
<evidence type="ECO:0000256" key="1">
    <source>
        <dbReference type="ARBA" id="ARBA00001614"/>
    </source>
</evidence>
<feature type="active site" description="Proton acceptor" evidence="9">
    <location>
        <position position="314"/>
    </location>
</feature>
<dbReference type="NCBIfam" id="NF008277">
    <property type="entry name" value="PRK11055.1"/>
    <property type="match status" value="1"/>
</dbReference>
<feature type="binding site" evidence="10">
    <location>
        <position position="252"/>
    </location>
    <ligand>
        <name>beta-D-galactose</name>
        <dbReference type="ChEBI" id="CHEBI:27667"/>
    </ligand>
</feature>
<dbReference type="Pfam" id="PF01263">
    <property type="entry name" value="Aldose_epim"/>
    <property type="match status" value="1"/>
</dbReference>
<dbReference type="InterPro" id="IPR008183">
    <property type="entry name" value="Aldose_1/G6P_1-epimerase"/>
</dbReference>
<feature type="active site" description="Proton donor" evidence="9">
    <location>
        <position position="180"/>
    </location>
</feature>
<dbReference type="Gene3D" id="2.70.98.10">
    <property type="match status" value="1"/>
</dbReference>
<evidence type="ECO:0000256" key="9">
    <source>
        <dbReference type="PIRSR" id="PIRSR005096-1"/>
    </source>
</evidence>
<evidence type="ECO:0000256" key="2">
    <source>
        <dbReference type="ARBA" id="ARBA00005028"/>
    </source>
</evidence>
<dbReference type="KEGG" id="vpy:HZI73_05080"/>
<reference evidence="12" key="1">
    <citation type="submission" date="2020-07" db="EMBL/GenBank/DDBJ databases">
        <title>Vallitalea pronyensis genome.</title>
        <authorList>
            <person name="Postec A."/>
        </authorList>
    </citation>
    <scope>NUCLEOTIDE SEQUENCE</scope>
    <source>
        <strain evidence="12">FatNI3</strain>
    </source>
</reference>
<keyword evidence="6 8" id="KW-0413">Isomerase</keyword>
<name>A0A8J8MHG4_9FIRM</name>
<dbReference type="GO" id="GO:0005737">
    <property type="term" value="C:cytoplasm"/>
    <property type="evidence" value="ECO:0007669"/>
    <property type="project" value="TreeGrafter"/>
</dbReference>
<dbReference type="PROSITE" id="PS00545">
    <property type="entry name" value="ALDOSE_1_EPIMERASE"/>
    <property type="match status" value="1"/>
</dbReference>
<evidence type="ECO:0000256" key="4">
    <source>
        <dbReference type="ARBA" id="ARBA00013185"/>
    </source>
</evidence>
<accession>A0A8J8MHG4</accession>
<gene>
    <name evidence="12" type="ORF">HZI73_05080</name>
</gene>
<comment type="catalytic activity">
    <reaction evidence="1 8">
        <text>alpha-D-glucose = beta-D-glucose</text>
        <dbReference type="Rhea" id="RHEA:10264"/>
        <dbReference type="ChEBI" id="CHEBI:15903"/>
        <dbReference type="ChEBI" id="CHEBI:17925"/>
        <dbReference type="EC" id="5.1.3.3"/>
    </reaction>
</comment>
<evidence type="ECO:0000256" key="6">
    <source>
        <dbReference type="ARBA" id="ARBA00023235"/>
    </source>
</evidence>
<dbReference type="EC" id="5.1.3.3" evidence="4 8"/>
<evidence type="ECO:0000256" key="11">
    <source>
        <dbReference type="PIRSR" id="PIRSR005096-3"/>
    </source>
</evidence>
<dbReference type="UniPathway" id="UPA00242"/>
<evidence type="ECO:0000256" key="7">
    <source>
        <dbReference type="ARBA" id="ARBA00023277"/>
    </source>
</evidence>
<organism evidence="12 13">
    <name type="scientific">Vallitalea pronyensis</name>
    <dbReference type="NCBI Taxonomy" id="1348613"/>
    <lineage>
        <taxon>Bacteria</taxon>
        <taxon>Bacillati</taxon>
        <taxon>Bacillota</taxon>
        <taxon>Clostridia</taxon>
        <taxon>Lachnospirales</taxon>
        <taxon>Vallitaleaceae</taxon>
        <taxon>Vallitalea</taxon>
    </lineage>
</organism>
<dbReference type="GO" id="GO:0033499">
    <property type="term" value="P:galactose catabolic process via UDP-galactose, Leloir pathway"/>
    <property type="evidence" value="ECO:0007669"/>
    <property type="project" value="TreeGrafter"/>
</dbReference>
<evidence type="ECO:0000256" key="5">
    <source>
        <dbReference type="ARBA" id="ARBA00014165"/>
    </source>
</evidence>
<dbReference type="GO" id="GO:0030246">
    <property type="term" value="F:carbohydrate binding"/>
    <property type="evidence" value="ECO:0007669"/>
    <property type="project" value="InterPro"/>
</dbReference>
<evidence type="ECO:0000256" key="10">
    <source>
        <dbReference type="PIRSR" id="PIRSR005096-2"/>
    </source>
</evidence>
<dbReference type="CDD" id="cd09019">
    <property type="entry name" value="galactose_mutarotase_like"/>
    <property type="match status" value="1"/>
</dbReference>
<dbReference type="EMBL" id="CP058649">
    <property type="protein sequence ID" value="QUI21705.1"/>
    <property type="molecule type" value="Genomic_DNA"/>
</dbReference>
<dbReference type="Proteomes" id="UP000683246">
    <property type="component" value="Chromosome"/>
</dbReference>